<keyword evidence="1 2" id="KW-0378">Hydrolase</keyword>
<sequence>MDAGLPTFTMNDMNPKNIFTGMLAALVLVLVLGGCAAPPPPDAGVKRSEVLAIIDKVNTHWQARTPAKQWAFWDVAAYHTGNIEAYRVTGIERYRRYSEVWAEHNAWMGAKSPDKRRWKYDYGETDEHVLFGDWQIAFQTYADLYQLDKDPRKIARAREVMEYQMGTPNKDYWWWADGLYMVMPVMTKLYKITGNPQYLEKLHAYYTYANSIMYDPEEKLYYRDAKYVYPKHKSASGKKDFWARGDGWVFAGLAKVLAELPASDPHRAEYVERFQAMAASVARSQQPGGYWTRSMLDPAHAPGPETSGTAFFTYGMLWGINNGLLARGAYLPVAQRGWHYLSTVALQADGRVGYVQPIGERAIPGQVVNQDSTTPFGVGAFLLAAAEMARLAGR</sequence>
<dbReference type="Proteomes" id="UP001163336">
    <property type="component" value="Chromosome"/>
</dbReference>
<organism evidence="2 3">
    <name type="scientific">Massilia varians</name>
    <dbReference type="NCBI Taxonomy" id="457921"/>
    <lineage>
        <taxon>Bacteria</taxon>
        <taxon>Pseudomonadati</taxon>
        <taxon>Pseudomonadota</taxon>
        <taxon>Betaproteobacteria</taxon>
        <taxon>Burkholderiales</taxon>
        <taxon>Oxalobacteraceae</taxon>
        <taxon>Telluria group</taxon>
        <taxon>Massilia</taxon>
    </lineage>
</organism>
<dbReference type="GO" id="GO:0016787">
    <property type="term" value="F:hydrolase activity"/>
    <property type="evidence" value="ECO:0007669"/>
    <property type="project" value="UniProtKB-KW"/>
</dbReference>
<accession>A0ABN6T4Z1</accession>
<dbReference type="Gene3D" id="1.50.10.10">
    <property type="match status" value="1"/>
</dbReference>
<protein>
    <submittedName>
        <fullName evidence="2">Glycosyl hydrolase family 88</fullName>
    </submittedName>
</protein>
<keyword evidence="3" id="KW-1185">Reference proteome</keyword>
<dbReference type="PANTHER" id="PTHR33886:SF8">
    <property type="entry name" value="UNSATURATED RHAMNOGALACTURONAN HYDROLASE (EUROFUNG)"/>
    <property type="match status" value="1"/>
</dbReference>
<dbReference type="EMBL" id="AP026966">
    <property type="protein sequence ID" value="BDT57307.1"/>
    <property type="molecule type" value="Genomic_DNA"/>
</dbReference>
<reference evidence="2" key="1">
    <citation type="submission" date="2022-11" db="EMBL/GenBank/DDBJ databases">
        <title>Isolation and characterization of PLA-degrading bacterium Massilia sp. from Antarctic soil.</title>
        <authorList>
            <person name="Sato K."/>
            <person name="Gomez-Fuentes C."/>
            <person name="Ahmad S.A."/>
            <person name="Zulkharnain A."/>
        </authorList>
    </citation>
    <scope>NUCLEOTIDE SEQUENCE</scope>
    <source>
        <strain evidence="2">N-3</strain>
    </source>
</reference>
<evidence type="ECO:0000313" key="2">
    <source>
        <dbReference type="EMBL" id="BDT57307.1"/>
    </source>
</evidence>
<evidence type="ECO:0000256" key="1">
    <source>
        <dbReference type="ARBA" id="ARBA00022801"/>
    </source>
</evidence>
<dbReference type="Pfam" id="PF07470">
    <property type="entry name" value="Glyco_hydro_88"/>
    <property type="match status" value="1"/>
</dbReference>
<dbReference type="InterPro" id="IPR012341">
    <property type="entry name" value="6hp_glycosidase-like_sf"/>
</dbReference>
<dbReference type="SUPFAM" id="SSF48208">
    <property type="entry name" value="Six-hairpin glycosidases"/>
    <property type="match status" value="1"/>
</dbReference>
<name>A0ABN6T4Z1_9BURK</name>
<dbReference type="InterPro" id="IPR008928">
    <property type="entry name" value="6-hairpin_glycosidase_sf"/>
</dbReference>
<dbReference type="RefSeq" id="WP_281912571.1">
    <property type="nucleotide sequence ID" value="NZ_AP026966.1"/>
</dbReference>
<dbReference type="InterPro" id="IPR010905">
    <property type="entry name" value="Glyco_hydro_88"/>
</dbReference>
<dbReference type="InterPro" id="IPR052043">
    <property type="entry name" value="PolySaccharide_Degr_Enz"/>
</dbReference>
<evidence type="ECO:0000313" key="3">
    <source>
        <dbReference type="Proteomes" id="UP001163336"/>
    </source>
</evidence>
<dbReference type="PANTHER" id="PTHR33886">
    <property type="entry name" value="UNSATURATED RHAMNOGALACTURONAN HYDROLASE (EUROFUNG)"/>
    <property type="match status" value="1"/>
</dbReference>
<proteinExistence type="predicted"/>
<gene>
    <name evidence="2" type="ORF">MasN3_08010</name>
</gene>